<feature type="transmembrane region" description="Helical" evidence="14">
    <location>
        <begin position="85"/>
        <end position="107"/>
    </location>
</feature>
<evidence type="ECO:0000256" key="10">
    <source>
        <dbReference type="ARBA" id="ARBA00023136"/>
    </source>
</evidence>
<keyword evidence="3" id="KW-0150">Chloroplast</keyword>
<dbReference type="AlphaFoldDB" id="A0A7I8LC60"/>
<evidence type="ECO:0000256" key="6">
    <source>
        <dbReference type="ARBA" id="ARBA00022692"/>
    </source>
</evidence>
<keyword evidence="9 14" id="KW-1133">Transmembrane helix</keyword>
<evidence type="ECO:0000256" key="5">
    <source>
        <dbReference type="ARBA" id="ARBA00022679"/>
    </source>
</evidence>
<name>A0A7I8LC60_SPIIN</name>
<evidence type="ECO:0000256" key="2">
    <source>
        <dbReference type="ARBA" id="ARBA00010794"/>
    </source>
</evidence>
<keyword evidence="6 14" id="KW-0812">Transmembrane</keyword>
<dbReference type="EC" id="2.7.1.182" evidence="12"/>
<evidence type="ECO:0000256" key="12">
    <source>
        <dbReference type="ARBA" id="ARBA00039024"/>
    </source>
</evidence>
<evidence type="ECO:0000313" key="15">
    <source>
        <dbReference type="EMBL" id="CAA7407579.1"/>
    </source>
</evidence>
<feature type="transmembrane region" description="Helical" evidence="14">
    <location>
        <begin position="182"/>
        <end position="201"/>
    </location>
</feature>
<dbReference type="OrthoDB" id="5673at2759"/>
<comment type="subcellular location">
    <subcellularLocation>
        <location evidence="1">Plastid</location>
        <location evidence="1">Chloroplast membrane</location>
        <topology evidence="1">Multi-pass membrane protein</topology>
    </subcellularLocation>
</comment>
<keyword evidence="16" id="KW-1185">Reference proteome</keyword>
<reference evidence="15" key="1">
    <citation type="submission" date="2020-02" db="EMBL/GenBank/DDBJ databases">
        <authorList>
            <person name="Scholz U."/>
            <person name="Mascher M."/>
            <person name="Fiebig A."/>
        </authorList>
    </citation>
    <scope>NUCLEOTIDE SEQUENCE</scope>
</reference>
<accession>A0A7I8LC60</accession>
<keyword evidence="4" id="KW-0934">Plastid</keyword>
<dbReference type="PANTHER" id="PTHR32523">
    <property type="entry name" value="PHYTOL KINASE 1, CHLOROPLASTIC"/>
    <property type="match status" value="1"/>
</dbReference>
<keyword evidence="7" id="KW-0418">Kinase</keyword>
<evidence type="ECO:0000313" key="16">
    <source>
        <dbReference type="Proteomes" id="UP000663760"/>
    </source>
</evidence>
<feature type="transmembrane region" description="Helical" evidence="14">
    <location>
        <begin position="241"/>
        <end position="262"/>
    </location>
</feature>
<sequence>MWTGLGSLVAAAVPWPWRRRPQGRSYGGKELPHLPLVLRLWEVLPGRGRRAVPGGAAWDGSVASRRFRVRCGGGVAPGSSLFRDAGATVLVMVGAYALVRAFDVLTARKIVDQKVSRKVVHVLSGILFMSSWPIFSSSLEARLFASLVPLLNCLRLVIYGFSLATDEGLIKSVTREGKPEELLRGPLYYVLVLMFCALIYWRDSPVGVIALSMMSGGDGVADIMGRKFGAIKLPYNKQKSWVGSICMFASGFSLSMGMLYYFSSLGYLELEWGEAVKNVALVSLAATAVESLPITDVLDDNISVPLLSMLVASLLFGFQTH</sequence>
<organism evidence="15 16">
    <name type="scientific">Spirodela intermedia</name>
    <name type="common">Intermediate duckweed</name>
    <dbReference type="NCBI Taxonomy" id="51605"/>
    <lineage>
        <taxon>Eukaryota</taxon>
        <taxon>Viridiplantae</taxon>
        <taxon>Streptophyta</taxon>
        <taxon>Embryophyta</taxon>
        <taxon>Tracheophyta</taxon>
        <taxon>Spermatophyta</taxon>
        <taxon>Magnoliopsida</taxon>
        <taxon>Liliopsida</taxon>
        <taxon>Araceae</taxon>
        <taxon>Lemnoideae</taxon>
        <taxon>Spirodela</taxon>
    </lineage>
</organism>
<feature type="transmembrane region" description="Helical" evidence="14">
    <location>
        <begin position="302"/>
        <end position="318"/>
    </location>
</feature>
<comment type="catalytic activity">
    <reaction evidence="13">
        <text>phytol + CTP = phytyl phosphate + CDP + H(+)</text>
        <dbReference type="Rhea" id="RHEA:38055"/>
        <dbReference type="ChEBI" id="CHEBI:15378"/>
        <dbReference type="ChEBI" id="CHEBI:17327"/>
        <dbReference type="ChEBI" id="CHEBI:37563"/>
        <dbReference type="ChEBI" id="CHEBI:58069"/>
        <dbReference type="ChEBI" id="CHEBI:75483"/>
        <dbReference type="EC" id="2.7.1.182"/>
    </reaction>
</comment>
<evidence type="ECO:0000256" key="9">
    <source>
        <dbReference type="ARBA" id="ARBA00022989"/>
    </source>
</evidence>
<evidence type="ECO:0000256" key="8">
    <source>
        <dbReference type="ARBA" id="ARBA00022946"/>
    </source>
</evidence>
<evidence type="ECO:0000256" key="4">
    <source>
        <dbReference type="ARBA" id="ARBA00022640"/>
    </source>
</evidence>
<protein>
    <recommendedName>
        <fullName evidence="12">phytol kinase</fullName>
        <ecNumber evidence="12">2.7.1.182</ecNumber>
    </recommendedName>
</protein>
<dbReference type="PANTHER" id="PTHR32523:SF8">
    <property type="entry name" value="DOLICHOL KINASE"/>
    <property type="match status" value="1"/>
</dbReference>
<feature type="transmembrane region" description="Helical" evidence="14">
    <location>
        <begin position="119"/>
        <end position="135"/>
    </location>
</feature>
<gene>
    <name evidence="15" type="ORF">SI8410_14018257</name>
</gene>
<dbReference type="GO" id="GO:0010276">
    <property type="term" value="F:phytol kinase activity"/>
    <property type="evidence" value="ECO:0007669"/>
    <property type="project" value="UniProtKB-EC"/>
</dbReference>
<evidence type="ECO:0000256" key="1">
    <source>
        <dbReference type="ARBA" id="ARBA00004508"/>
    </source>
</evidence>
<dbReference type="GO" id="GO:0031969">
    <property type="term" value="C:chloroplast membrane"/>
    <property type="evidence" value="ECO:0007669"/>
    <property type="project" value="UniProtKB-SubCell"/>
</dbReference>
<comment type="similarity">
    <text evidence="2">Belongs to the polyprenol kinase family.</text>
</comment>
<evidence type="ECO:0000256" key="11">
    <source>
        <dbReference type="ARBA" id="ARBA00024015"/>
    </source>
</evidence>
<keyword evidence="8" id="KW-0809">Transit peptide</keyword>
<keyword evidence="10 14" id="KW-0472">Membrane</keyword>
<dbReference type="Proteomes" id="UP000663760">
    <property type="component" value="Chromosome 14"/>
</dbReference>
<evidence type="ECO:0000256" key="14">
    <source>
        <dbReference type="SAM" id="Phobius"/>
    </source>
</evidence>
<evidence type="ECO:0000256" key="13">
    <source>
        <dbReference type="ARBA" id="ARBA00048889"/>
    </source>
</evidence>
<keyword evidence="5" id="KW-0808">Transferase</keyword>
<evidence type="ECO:0000256" key="3">
    <source>
        <dbReference type="ARBA" id="ARBA00022528"/>
    </source>
</evidence>
<comment type="pathway">
    <text evidence="11">Cofactor biosynthesis; tocopherol biosynthesis.</text>
</comment>
<dbReference type="InterPro" id="IPR039606">
    <property type="entry name" value="Phytol/farnesol_kinase"/>
</dbReference>
<evidence type="ECO:0000256" key="7">
    <source>
        <dbReference type="ARBA" id="ARBA00022777"/>
    </source>
</evidence>
<proteinExistence type="inferred from homology"/>
<dbReference type="GO" id="GO:0010189">
    <property type="term" value="P:vitamin E biosynthetic process"/>
    <property type="evidence" value="ECO:0007669"/>
    <property type="project" value="TreeGrafter"/>
</dbReference>
<dbReference type="EMBL" id="LR746277">
    <property type="protein sequence ID" value="CAA7407579.1"/>
    <property type="molecule type" value="Genomic_DNA"/>
</dbReference>